<dbReference type="Proteomes" id="UP000016930">
    <property type="component" value="Unassembled WGS sequence"/>
</dbReference>
<evidence type="ECO:0000313" key="1">
    <source>
        <dbReference type="EMBL" id="EMD41204.1"/>
    </source>
</evidence>
<protein>
    <submittedName>
        <fullName evidence="1">Uncharacterized protein</fullName>
    </submittedName>
</protein>
<proteinExistence type="predicted"/>
<name>M2PWJ6_CERS8</name>
<evidence type="ECO:0000313" key="2">
    <source>
        <dbReference type="Proteomes" id="UP000016930"/>
    </source>
</evidence>
<dbReference type="HOGENOM" id="CLU_1864883_0_0_1"/>
<keyword evidence="2" id="KW-1185">Reference proteome</keyword>
<accession>M2PWJ6</accession>
<gene>
    <name evidence="1" type="ORF">CERSUDRAFT_101766</name>
</gene>
<sequence length="137" mass="14847">MGSAVRRHSAVPEEPSHCRIEVRSKCSCHGISPPAHVHMSAGESKGYYAYDPAELYGEHDQHLASWSGTSSSCVCGPPTDSPAIASTRHHQFLYGGIWPATTIACEVLSLRRLEDLNILAMVSNSQSRPVRRSCSVA</sequence>
<reference evidence="1 2" key="1">
    <citation type="journal article" date="2012" name="Proc. Natl. Acad. Sci. U.S.A.">
        <title>Comparative genomics of Ceriporiopsis subvermispora and Phanerochaete chrysosporium provide insight into selective ligninolysis.</title>
        <authorList>
            <person name="Fernandez-Fueyo E."/>
            <person name="Ruiz-Duenas F.J."/>
            <person name="Ferreira P."/>
            <person name="Floudas D."/>
            <person name="Hibbett D.S."/>
            <person name="Canessa P."/>
            <person name="Larrondo L.F."/>
            <person name="James T.Y."/>
            <person name="Seelenfreund D."/>
            <person name="Lobos S."/>
            <person name="Polanco R."/>
            <person name="Tello M."/>
            <person name="Honda Y."/>
            <person name="Watanabe T."/>
            <person name="Watanabe T."/>
            <person name="Ryu J.S."/>
            <person name="Kubicek C.P."/>
            <person name="Schmoll M."/>
            <person name="Gaskell J."/>
            <person name="Hammel K.E."/>
            <person name="St John F.J."/>
            <person name="Vanden Wymelenberg A."/>
            <person name="Sabat G."/>
            <person name="Splinter BonDurant S."/>
            <person name="Syed K."/>
            <person name="Yadav J.S."/>
            <person name="Doddapaneni H."/>
            <person name="Subramanian V."/>
            <person name="Lavin J.L."/>
            <person name="Oguiza J.A."/>
            <person name="Perez G."/>
            <person name="Pisabarro A.G."/>
            <person name="Ramirez L."/>
            <person name="Santoyo F."/>
            <person name="Master E."/>
            <person name="Coutinho P.M."/>
            <person name="Henrissat B."/>
            <person name="Lombard V."/>
            <person name="Magnuson J.K."/>
            <person name="Kuees U."/>
            <person name="Hori C."/>
            <person name="Igarashi K."/>
            <person name="Samejima M."/>
            <person name="Held B.W."/>
            <person name="Barry K.W."/>
            <person name="LaButti K.M."/>
            <person name="Lapidus A."/>
            <person name="Lindquist E.A."/>
            <person name="Lucas S.M."/>
            <person name="Riley R."/>
            <person name="Salamov A.A."/>
            <person name="Hoffmeister D."/>
            <person name="Schwenk D."/>
            <person name="Hadar Y."/>
            <person name="Yarden O."/>
            <person name="de Vries R.P."/>
            <person name="Wiebenga A."/>
            <person name="Stenlid J."/>
            <person name="Eastwood D."/>
            <person name="Grigoriev I.V."/>
            <person name="Berka R.M."/>
            <person name="Blanchette R.A."/>
            <person name="Kersten P."/>
            <person name="Martinez A.T."/>
            <person name="Vicuna R."/>
            <person name="Cullen D."/>
        </authorList>
    </citation>
    <scope>NUCLEOTIDE SEQUENCE [LARGE SCALE GENOMIC DNA]</scope>
    <source>
        <strain evidence="1 2">B</strain>
    </source>
</reference>
<dbReference type="AlphaFoldDB" id="M2PWJ6"/>
<dbReference type="EMBL" id="KB445791">
    <property type="protein sequence ID" value="EMD41204.1"/>
    <property type="molecule type" value="Genomic_DNA"/>
</dbReference>
<organism evidence="1 2">
    <name type="scientific">Ceriporiopsis subvermispora (strain B)</name>
    <name type="common">White-rot fungus</name>
    <name type="synonym">Gelatoporia subvermispora</name>
    <dbReference type="NCBI Taxonomy" id="914234"/>
    <lineage>
        <taxon>Eukaryota</taxon>
        <taxon>Fungi</taxon>
        <taxon>Dikarya</taxon>
        <taxon>Basidiomycota</taxon>
        <taxon>Agaricomycotina</taxon>
        <taxon>Agaricomycetes</taxon>
        <taxon>Polyporales</taxon>
        <taxon>Gelatoporiaceae</taxon>
        <taxon>Gelatoporia</taxon>
    </lineage>
</organism>